<dbReference type="SUPFAM" id="SSF56204">
    <property type="entry name" value="Hect, E3 ligase catalytic domain"/>
    <property type="match status" value="1"/>
</dbReference>
<evidence type="ECO:0000313" key="4">
    <source>
        <dbReference type="Proteomes" id="UP000014760"/>
    </source>
</evidence>
<feature type="compositionally biased region" description="Polar residues" evidence="1">
    <location>
        <begin position="274"/>
        <end position="290"/>
    </location>
</feature>
<name>R7USL8_CAPTE</name>
<feature type="region of interest" description="Disordered" evidence="1">
    <location>
        <begin position="169"/>
        <end position="191"/>
    </location>
</feature>
<dbReference type="EMBL" id="KB298497">
    <property type="protein sequence ID" value="ELU09118.1"/>
    <property type="molecule type" value="Genomic_DNA"/>
</dbReference>
<dbReference type="OrthoDB" id="10038899at2759"/>
<dbReference type="AlphaFoldDB" id="R7USL8"/>
<keyword evidence="4" id="KW-1185">Reference proteome</keyword>
<reference evidence="3" key="3">
    <citation type="submission" date="2015-06" db="UniProtKB">
        <authorList>
            <consortium name="EnsemblMetazoa"/>
        </authorList>
    </citation>
    <scope>IDENTIFICATION</scope>
</reference>
<proteinExistence type="predicted"/>
<sequence length="645" mass="73691">MGQPPLKDSKRQYKSASQHPLPVLGVITNISDREDVALDFNVTKQPRFNLLGRAAIKQLRLSEDSRDARVCATNFWMYSRQSLDSWKTLNWTCASRRMQSLYFANKEQCRLLFRKIWEMHTRPESNESRDTVKMKKFEEDAAALEQSAEIPAAQSCPVSSSLFTGARYRPNQSPVGLPIPSTDSHEETLRKTEPFEEKFKKAEPFEGTHKRADELPYVTQQISQVSLGGTLGEVPENRDQTQPPNLTLGWDGADGSDAASESVEQGADSDQQRDVSNTSGNPSLNFQSGMISMRGDPSSRSTFNMKVRRCEVLNDLFDIFHKEKLENILQCKVNAEFAGEASGSGVLLDILSAYWEEFFENYSEGKDEKVLQAHTDLIKDNLKCAGRILRFGFEYCPETEPLQFFLHQLCLASIINVIHPNSISDDMTKYKAIWSASLYEHVGAISGEKIKAIYEDPKSASEDQWEEINNILDDFFEKNYLVNADNIRDKLSHLLQKSKTSLELMGLHDWKKLYPEHFDDIDKIVEFSKQFHPTSDDVLKAYKRNEPKNKEEAAALKNLEKVIRGLTLVELKKFLRFVTGSALKPKQISVEFSNDEHRPFNARTCSSLLYIPLNVKYNKFKGMLMKIINDEMNQDMTWVLSHDQQ</sequence>
<evidence type="ECO:0000313" key="3">
    <source>
        <dbReference type="EnsemblMetazoa" id="CapteP226408"/>
    </source>
</evidence>
<feature type="region of interest" description="Disordered" evidence="1">
    <location>
        <begin position="230"/>
        <end position="300"/>
    </location>
</feature>
<evidence type="ECO:0000256" key="1">
    <source>
        <dbReference type="SAM" id="MobiDB-lite"/>
    </source>
</evidence>
<dbReference type="EMBL" id="AMQN01021364">
    <property type="status" value="NOT_ANNOTATED_CDS"/>
    <property type="molecule type" value="Genomic_DNA"/>
</dbReference>
<accession>R7USL8</accession>
<dbReference type="InterPro" id="IPR035983">
    <property type="entry name" value="Hect_E3_ubiquitin_ligase"/>
</dbReference>
<reference evidence="2 4" key="2">
    <citation type="journal article" date="2013" name="Nature">
        <title>Insights into bilaterian evolution from three spiralian genomes.</title>
        <authorList>
            <person name="Simakov O."/>
            <person name="Marletaz F."/>
            <person name="Cho S.J."/>
            <person name="Edsinger-Gonzales E."/>
            <person name="Havlak P."/>
            <person name="Hellsten U."/>
            <person name="Kuo D.H."/>
            <person name="Larsson T."/>
            <person name="Lv J."/>
            <person name="Arendt D."/>
            <person name="Savage R."/>
            <person name="Osoegawa K."/>
            <person name="de Jong P."/>
            <person name="Grimwood J."/>
            <person name="Chapman J.A."/>
            <person name="Shapiro H."/>
            <person name="Aerts A."/>
            <person name="Otillar R.P."/>
            <person name="Terry A.Y."/>
            <person name="Boore J.L."/>
            <person name="Grigoriev I.V."/>
            <person name="Lindberg D.R."/>
            <person name="Seaver E.C."/>
            <person name="Weisblat D.A."/>
            <person name="Putnam N.H."/>
            <person name="Rokhsar D.S."/>
        </authorList>
    </citation>
    <scope>NUCLEOTIDE SEQUENCE</scope>
    <source>
        <strain evidence="2 4">I ESC-2004</strain>
    </source>
</reference>
<organism evidence="2">
    <name type="scientific">Capitella teleta</name>
    <name type="common">Polychaete worm</name>
    <dbReference type="NCBI Taxonomy" id="283909"/>
    <lineage>
        <taxon>Eukaryota</taxon>
        <taxon>Metazoa</taxon>
        <taxon>Spiralia</taxon>
        <taxon>Lophotrochozoa</taxon>
        <taxon>Annelida</taxon>
        <taxon>Polychaeta</taxon>
        <taxon>Sedentaria</taxon>
        <taxon>Scolecida</taxon>
        <taxon>Capitellidae</taxon>
        <taxon>Capitella</taxon>
    </lineage>
</organism>
<dbReference type="Proteomes" id="UP000014760">
    <property type="component" value="Unassembled WGS sequence"/>
</dbReference>
<dbReference type="HOGENOM" id="CLU_028433_0_0_1"/>
<dbReference type="EnsemblMetazoa" id="CapteT226408">
    <property type="protein sequence ID" value="CapteP226408"/>
    <property type="gene ID" value="CapteG226408"/>
</dbReference>
<dbReference type="GO" id="GO:0004842">
    <property type="term" value="F:ubiquitin-protein transferase activity"/>
    <property type="evidence" value="ECO:0007669"/>
    <property type="project" value="InterPro"/>
</dbReference>
<evidence type="ECO:0000313" key="2">
    <source>
        <dbReference type="EMBL" id="ELU09118.1"/>
    </source>
</evidence>
<dbReference type="Gene3D" id="3.30.2410.10">
    <property type="entry name" value="Hect, E3 ligase catalytic domain"/>
    <property type="match status" value="1"/>
</dbReference>
<gene>
    <name evidence="2" type="ORF">CAPTEDRAFT_226408</name>
</gene>
<reference evidence="4" key="1">
    <citation type="submission" date="2012-12" db="EMBL/GenBank/DDBJ databases">
        <authorList>
            <person name="Hellsten U."/>
            <person name="Grimwood J."/>
            <person name="Chapman J.A."/>
            <person name="Shapiro H."/>
            <person name="Aerts A."/>
            <person name="Otillar R.P."/>
            <person name="Terry A.Y."/>
            <person name="Boore J.L."/>
            <person name="Simakov O."/>
            <person name="Marletaz F."/>
            <person name="Cho S.-J."/>
            <person name="Edsinger-Gonzales E."/>
            <person name="Havlak P."/>
            <person name="Kuo D.-H."/>
            <person name="Larsson T."/>
            <person name="Lv J."/>
            <person name="Arendt D."/>
            <person name="Savage R."/>
            <person name="Osoegawa K."/>
            <person name="de Jong P."/>
            <person name="Lindberg D.R."/>
            <person name="Seaver E.C."/>
            <person name="Weisblat D.A."/>
            <person name="Putnam N.H."/>
            <person name="Grigoriev I.V."/>
            <person name="Rokhsar D.S."/>
        </authorList>
    </citation>
    <scope>NUCLEOTIDE SEQUENCE</scope>
    <source>
        <strain evidence="4">I ESC-2004</strain>
    </source>
</reference>
<evidence type="ECO:0008006" key="5">
    <source>
        <dbReference type="Google" id="ProtNLM"/>
    </source>
</evidence>
<protein>
    <recommendedName>
        <fullName evidence="5">HECT domain-containing protein</fullName>
    </recommendedName>
</protein>